<feature type="transmembrane region" description="Helical" evidence="2">
    <location>
        <begin position="54"/>
        <end position="80"/>
    </location>
</feature>
<keyword evidence="2" id="KW-0812">Transmembrane</keyword>
<evidence type="ECO:0000256" key="1">
    <source>
        <dbReference type="ARBA" id="ARBA00022553"/>
    </source>
</evidence>
<dbReference type="CDD" id="cd00060">
    <property type="entry name" value="FHA"/>
    <property type="match status" value="1"/>
</dbReference>
<name>A0A7X6KZ06_9CELL</name>
<keyword evidence="1" id="KW-0597">Phosphoprotein</keyword>
<accession>A0A7X6KZ06</accession>
<protein>
    <submittedName>
        <fullName evidence="4">FHA domain-containing protein</fullName>
    </submittedName>
</protein>
<proteinExistence type="predicted"/>
<dbReference type="Proteomes" id="UP000581206">
    <property type="component" value="Unassembled WGS sequence"/>
</dbReference>
<dbReference type="EMBL" id="JAAXOX010000019">
    <property type="protein sequence ID" value="NKY24619.1"/>
    <property type="molecule type" value="Genomic_DNA"/>
</dbReference>
<dbReference type="Pfam" id="PF00498">
    <property type="entry name" value="FHA"/>
    <property type="match status" value="1"/>
</dbReference>
<dbReference type="InterPro" id="IPR008984">
    <property type="entry name" value="SMAD_FHA_dom_sf"/>
</dbReference>
<comment type="caution">
    <text evidence="4">The sequence shown here is derived from an EMBL/GenBank/DDBJ whole genome shotgun (WGS) entry which is preliminary data.</text>
</comment>
<keyword evidence="2" id="KW-0472">Membrane</keyword>
<keyword evidence="2" id="KW-1133">Transmembrane helix</keyword>
<organism evidence="4 5">
    <name type="scientific">Cellulomonas denverensis</name>
    <dbReference type="NCBI Taxonomy" id="264297"/>
    <lineage>
        <taxon>Bacteria</taxon>
        <taxon>Bacillati</taxon>
        <taxon>Actinomycetota</taxon>
        <taxon>Actinomycetes</taxon>
        <taxon>Micrococcales</taxon>
        <taxon>Cellulomonadaceae</taxon>
        <taxon>Cellulomonas</taxon>
    </lineage>
</organism>
<gene>
    <name evidence="4" type="ORF">HGA03_18320</name>
</gene>
<reference evidence="4 5" key="1">
    <citation type="submission" date="2020-04" db="EMBL/GenBank/DDBJ databases">
        <title>MicrobeNet Type strains.</title>
        <authorList>
            <person name="Nicholson A.C."/>
        </authorList>
    </citation>
    <scope>NUCLEOTIDE SEQUENCE [LARGE SCALE GENOMIC DNA]</scope>
    <source>
        <strain evidence="4 5">ATCC BAA-788</strain>
    </source>
</reference>
<evidence type="ECO:0000259" key="3">
    <source>
        <dbReference type="PROSITE" id="PS50006"/>
    </source>
</evidence>
<sequence>MTTGVHAFRAVPADGAGITRISGGDRSAVPVEALLSGTVPSHGWRRAWAAVDGVLLLVAASLGFWHWTAGVLAVLAVAAWDVDDLTRTGRTLGQRLLGLRTVDTGTALPPRRGMQHWATVDLRAGADPLALVPLAVPRLPGGLDPWSPRRAESAASVAVLVDDGTVLAIAGSTILGRSPQDPVHAVARVTDLSRTLSRNHVLLEPEEAGVRVTDLGSANGTAVAEPGAAFRPLDPHQGVLVPLGARIAIGERVLLLADPAAVATGVMA</sequence>
<feature type="domain" description="FHA" evidence="3">
    <location>
        <begin position="173"/>
        <end position="223"/>
    </location>
</feature>
<dbReference type="InterPro" id="IPR000253">
    <property type="entry name" value="FHA_dom"/>
</dbReference>
<dbReference type="PROSITE" id="PS50006">
    <property type="entry name" value="FHA_DOMAIN"/>
    <property type="match status" value="1"/>
</dbReference>
<evidence type="ECO:0000313" key="4">
    <source>
        <dbReference type="EMBL" id="NKY24619.1"/>
    </source>
</evidence>
<dbReference type="RefSeq" id="WP_168631740.1">
    <property type="nucleotide sequence ID" value="NZ_BONL01000011.1"/>
</dbReference>
<dbReference type="Gene3D" id="2.60.200.20">
    <property type="match status" value="1"/>
</dbReference>
<keyword evidence="5" id="KW-1185">Reference proteome</keyword>
<evidence type="ECO:0000313" key="5">
    <source>
        <dbReference type="Proteomes" id="UP000581206"/>
    </source>
</evidence>
<dbReference type="SUPFAM" id="SSF49879">
    <property type="entry name" value="SMAD/FHA domain"/>
    <property type="match status" value="1"/>
</dbReference>
<dbReference type="AlphaFoldDB" id="A0A7X6KZ06"/>
<evidence type="ECO:0000256" key="2">
    <source>
        <dbReference type="SAM" id="Phobius"/>
    </source>
</evidence>